<feature type="region of interest" description="Disordered" evidence="1">
    <location>
        <begin position="68"/>
        <end position="114"/>
    </location>
</feature>
<protein>
    <submittedName>
        <fullName evidence="2">Uncharacterized protein</fullName>
    </submittedName>
</protein>
<keyword evidence="3" id="KW-1185">Reference proteome</keyword>
<dbReference type="AlphaFoldDB" id="A0AAV6ZBN3"/>
<comment type="caution">
    <text evidence="2">The sequence shown here is derived from an EMBL/GenBank/DDBJ whole genome shotgun (WGS) entry which is preliminary data.</text>
</comment>
<reference evidence="2" key="1">
    <citation type="thesis" date="2020" institute="ProQuest LLC" country="789 East Eisenhower Parkway, Ann Arbor, MI, USA">
        <title>Comparative Genomics and Chromosome Evolution.</title>
        <authorList>
            <person name="Mudd A.B."/>
        </authorList>
    </citation>
    <scope>NUCLEOTIDE SEQUENCE</scope>
    <source>
        <strain evidence="2">237g6f4</strain>
        <tissue evidence="2">Blood</tissue>
    </source>
</reference>
<dbReference type="Proteomes" id="UP000824782">
    <property type="component" value="Unassembled WGS sequence"/>
</dbReference>
<proteinExistence type="predicted"/>
<evidence type="ECO:0000313" key="3">
    <source>
        <dbReference type="Proteomes" id="UP000824782"/>
    </source>
</evidence>
<feature type="compositionally biased region" description="Polar residues" evidence="1">
    <location>
        <begin position="83"/>
        <end position="94"/>
    </location>
</feature>
<gene>
    <name evidence="2" type="ORF">GDO81_021879</name>
</gene>
<name>A0AAV6ZBN3_ENGPU</name>
<organism evidence="2 3">
    <name type="scientific">Engystomops pustulosus</name>
    <name type="common">Tungara frog</name>
    <name type="synonym">Physalaemus pustulosus</name>
    <dbReference type="NCBI Taxonomy" id="76066"/>
    <lineage>
        <taxon>Eukaryota</taxon>
        <taxon>Metazoa</taxon>
        <taxon>Chordata</taxon>
        <taxon>Craniata</taxon>
        <taxon>Vertebrata</taxon>
        <taxon>Euteleostomi</taxon>
        <taxon>Amphibia</taxon>
        <taxon>Batrachia</taxon>
        <taxon>Anura</taxon>
        <taxon>Neobatrachia</taxon>
        <taxon>Hyloidea</taxon>
        <taxon>Leptodactylidae</taxon>
        <taxon>Leiuperinae</taxon>
        <taxon>Engystomops</taxon>
    </lineage>
</organism>
<dbReference type="EMBL" id="WNYA01002004">
    <property type="protein sequence ID" value="KAG8544772.1"/>
    <property type="molecule type" value="Genomic_DNA"/>
</dbReference>
<evidence type="ECO:0000256" key="1">
    <source>
        <dbReference type="SAM" id="MobiDB-lite"/>
    </source>
</evidence>
<accession>A0AAV6ZBN3</accession>
<sequence>MSNPISVKWTPSGSNIPRLSPSNSLCLTTTPPLSRTKRDTLVFNNLLLLSMPAPSLAPSQIALGMISDHTRTKREKKEENLSKSDWINGINSPKRTVHKSLPPRCKTSIEGDSE</sequence>
<evidence type="ECO:0000313" key="2">
    <source>
        <dbReference type="EMBL" id="KAG8544772.1"/>
    </source>
</evidence>